<evidence type="ECO:0000313" key="3">
    <source>
        <dbReference type="EnsemblPlants" id="PNT63499"/>
    </source>
</evidence>
<name>A0A2K2CNA2_BRADI</name>
<sequence length="213" mass="23394">MPPPPPRSPEAAVAARACQDADRHGRAVRAPRHVLHGRLRQEPFGWPRSPAEVFDCSTSPWINSLVVDAVDSWGLRDLEVVATPTEPFAHPPPVYRFPHGRISGNPGASRLRSLKLGNCLPPPLQGFAALTTLVLKRLAQDDARCRLRGRACRLPAAASAAHRFFRSKASPPSSISSETKLQSQLKLPVTTKSKEVSTRRLFLLDARRLVSLQ</sequence>
<dbReference type="Proteomes" id="UP000008810">
    <property type="component" value="Chromosome 4"/>
</dbReference>
<dbReference type="Gramene" id="PNT63499">
    <property type="protein sequence ID" value="PNT63499"/>
    <property type="gene ID" value="BRADI_4g16676v3"/>
</dbReference>
<dbReference type="PANTHER" id="PTHR35545:SF22">
    <property type="entry name" value="F-BOX DOMAIN-CONTAINING PROTEIN"/>
    <property type="match status" value="1"/>
</dbReference>
<dbReference type="AlphaFoldDB" id="A0A2K2CNA2"/>
<keyword evidence="4" id="KW-1185">Reference proteome</keyword>
<dbReference type="STRING" id="15368.A0A2K2CNA2"/>
<feature type="compositionally biased region" description="Low complexity" evidence="1">
    <location>
        <begin position="168"/>
        <end position="177"/>
    </location>
</feature>
<feature type="region of interest" description="Disordered" evidence="1">
    <location>
        <begin position="168"/>
        <end position="188"/>
    </location>
</feature>
<accession>A0A2K2CNA2</accession>
<proteinExistence type="predicted"/>
<dbReference type="InParanoid" id="A0A2K2CNA2"/>
<evidence type="ECO:0000313" key="4">
    <source>
        <dbReference type="Proteomes" id="UP000008810"/>
    </source>
</evidence>
<organism evidence="2">
    <name type="scientific">Brachypodium distachyon</name>
    <name type="common">Purple false brome</name>
    <name type="synonym">Trachynia distachya</name>
    <dbReference type="NCBI Taxonomy" id="15368"/>
    <lineage>
        <taxon>Eukaryota</taxon>
        <taxon>Viridiplantae</taxon>
        <taxon>Streptophyta</taxon>
        <taxon>Embryophyta</taxon>
        <taxon>Tracheophyta</taxon>
        <taxon>Spermatophyta</taxon>
        <taxon>Magnoliopsida</taxon>
        <taxon>Liliopsida</taxon>
        <taxon>Poales</taxon>
        <taxon>Poaceae</taxon>
        <taxon>BOP clade</taxon>
        <taxon>Pooideae</taxon>
        <taxon>Stipodae</taxon>
        <taxon>Brachypodieae</taxon>
        <taxon>Brachypodium</taxon>
    </lineage>
</organism>
<gene>
    <name evidence="2" type="ORF">BRADI_4g16676v3</name>
</gene>
<dbReference type="PANTHER" id="PTHR35545">
    <property type="entry name" value="F-BOX DOMAIN-CONTAINING PROTEIN"/>
    <property type="match status" value="1"/>
</dbReference>
<dbReference type="OrthoDB" id="717908at2759"/>
<reference evidence="2 3" key="1">
    <citation type="journal article" date="2010" name="Nature">
        <title>Genome sequencing and analysis of the model grass Brachypodium distachyon.</title>
        <authorList>
            <consortium name="International Brachypodium Initiative"/>
        </authorList>
    </citation>
    <scope>NUCLEOTIDE SEQUENCE [LARGE SCALE GENOMIC DNA]</scope>
    <source>
        <strain evidence="2 3">Bd21</strain>
    </source>
</reference>
<reference evidence="3" key="3">
    <citation type="submission" date="2018-08" db="UniProtKB">
        <authorList>
            <consortium name="EnsemblPlants"/>
        </authorList>
    </citation>
    <scope>IDENTIFICATION</scope>
    <source>
        <strain evidence="3">cv. Bd21</strain>
    </source>
</reference>
<dbReference type="EMBL" id="CM000883">
    <property type="protein sequence ID" value="PNT63499.1"/>
    <property type="molecule type" value="Genomic_DNA"/>
</dbReference>
<evidence type="ECO:0000256" key="1">
    <source>
        <dbReference type="SAM" id="MobiDB-lite"/>
    </source>
</evidence>
<dbReference type="EnsemblPlants" id="PNT63499">
    <property type="protein sequence ID" value="PNT63499"/>
    <property type="gene ID" value="BRADI_4g16676v3"/>
</dbReference>
<reference evidence="2" key="2">
    <citation type="submission" date="2017-06" db="EMBL/GenBank/DDBJ databases">
        <title>WGS assembly of Brachypodium distachyon.</title>
        <authorList>
            <consortium name="The International Brachypodium Initiative"/>
            <person name="Lucas S."/>
            <person name="Harmon-Smith M."/>
            <person name="Lail K."/>
            <person name="Tice H."/>
            <person name="Grimwood J."/>
            <person name="Bruce D."/>
            <person name="Barry K."/>
            <person name="Shu S."/>
            <person name="Lindquist E."/>
            <person name="Wang M."/>
            <person name="Pitluck S."/>
            <person name="Vogel J.P."/>
            <person name="Garvin D.F."/>
            <person name="Mockler T.C."/>
            <person name="Schmutz J."/>
            <person name="Rokhsar D."/>
            <person name="Bevan M.W."/>
        </authorList>
    </citation>
    <scope>NUCLEOTIDE SEQUENCE</scope>
    <source>
        <strain evidence="2">Bd21</strain>
    </source>
</reference>
<protein>
    <submittedName>
        <fullName evidence="2 3">Uncharacterized protein</fullName>
    </submittedName>
</protein>
<evidence type="ECO:0000313" key="2">
    <source>
        <dbReference type="EMBL" id="PNT63499.1"/>
    </source>
</evidence>